<evidence type="ECO:0000313" key="2">
    <source>
        <dbReference type="EMBL" id="SDH44240.1"/>
    </source>
</evidence>
<sequence length="52" mass="5877">MTAPEEHQLTAPDEGRLDETRQLIDEAKKIAHDLREEVPDTRAEPPEESPAN</sequence>
<proteinExistence type="predicted"/>
<protein>
    <submittedName>
        <fullName evidence="2">Uncharacterized protein</fullName>
    </submittedName>
</protein>
<gene>
    <name evidence="2" type="ORF">SAMN05216553_12252</name>
</gene>
<feature type="region of interest" description="Disordered" evidence="1">
    <location>
        <begin position="33"/>
        <end position="52"/>
    </location>
</feature>
<name>A0A1G8CH52_9PSEU</name>
<reference evidence="3" key="1">
    <citation type="submission" date="2016-10" db="EMBL/GenBank/DDBJ databases">
        <authorList>
            <person name="Varghese N."/>
            <person name="Submissions S."/>
        </authorList>
    </citation>
    <scope>NUCLEOTIDE SEQUENCE [LARGE SCALE GENOMIC DNA]</scope>
    <source>
        <strain evidence="3">CGMCC 4.3506</strain>
    </source>
</reference>
<feature type="compositionally biased region" description="Basic and acidic residues" evidence="1">
    <location>
        <begin position="33"/>
        <end position="45"/>
    </location>
</feature>
<keyword evidence="3" id="KW-1185">Reference proteome</keyword>
<dbReference type="STRING" id="200378.SAMN05216553_12252"/>
<dbReference type="RefSeq" id="WP_176947103.1">
    <property type="nucleotide sequence ID" value="NZ_FNCC01000022.1"/>
</dbReference>
<accession>A0A1G8CH52</accession>
<evidence type="ECO:0000313" key="3">
    <source>
        <dbReference type="Proteomes" id="UP000199623"/>
    </source>
</evidence>
<dbReference type="AlphaFoldDB" id="A0A1G8CH52"/>
<organism evidence="2 3">
    <name type="scientific">Lentzea fradiae</name>
    <dbReference type="NCBI Taxonomy" id="200378"/>
    <lineage>
        <taxon>Bacteria</taxon>
        <taxon>Bacillati</taxon>
        <taxon>Actinomycetota</taxon>
        <taxon>Actinomycetes</taxon>
        <taxon>Pseudonocardiales</taxon>
        <taxon>Pseudonocardiaceae</taxon>
        <taxon>Lentzea</taxon>
    </lineage>
</organism>
<dbReference type="Proteomes" id="UP000199623">
    <property type="component" value="Unassembled WGS sequence"/>
</dbReference>
<evidence type="ECO:0000256" key="1">
    <source>
        <dbReference type="SAM" id="MobiDB-lite"/>
    </source>
</evidence>
<dbReference type="EMBL" id="FNCC01000022">
    <property type="protein sequence ID" value="SDH44240.1"/>
    <property type="molecule type" value="Genomic_DNA"/>
</dbReference>